<dbReference type="KEGG" id="pay:PAU_00023"/>
<organism evidence="1 2">
    <name type="scientific">Photorhabdus asymbiotica subsp. asymbiotica (strain ATCC 43949 / 3105-77)</name>
    <name type="common">Xenorhabdus luminescens (strain 2)</name>
    <dbReference type="NCBI Taxonomy" id="553480"/>
    <lineage>
        <taxon>Bacteria</taxon>
        <taxon>Pseudomonadati</taxon>
        <taxon>Pseudomonadota</taxon>
        <taxon>Gammaproteobacteria</taxon>
        <taxon>Enterobacterales</taxon>
        <taxon>Morganellaceae</taxon>
        <taxon>Photorhabdus</taxon>
    </lineage>
</organism>
<dbReference type="eggNOG" id="ENOG502ZGDK">
    <property type="taxonomic scope" value="Bacteria"/>
</dbReference>
<dbReference type="AlphaFoldDB" id="C7BTY1"/>
<gene>
    <name evidence="1" type="primary">rlsC</name>
    <name evidence="1" type="ordered locus">PAU_00023</name>
</gene>
<accession>C7BTY1</accession>
<evidence type="ECO:0008006" key="3">
    <source>
        <dbReference type="Google" id="ProtNLM"/>
    </source>
</evidence>
<dbReference type="EMBL" id="FM162591">
    <property type="protein sequence ID" value="CAQ82116.1"/>
    <property type="molecule type" value="Genomic_DNA"/>
</dbReference>
<evidence type="ECO:0000313" key="1">
    <source>
        <dbReference type="EMBL" id="CAQ82116.1"/>
    </source>
</evidence>
<sequence>MSVDFLMESVIAQRINFIARMATSCECNHVEDKELALTWIAELSTPLAKQLINRHETFEE</sequence>
<proteinExistence type="predicted"/>
<evidence type="ECO:0000313" key="2">
    <source>
        <dbReference type="Proteomes" id="UP000002747"/>
    </source>
</evidence>
<dbReference type="Proteomes" id="UP000002747">
    <property type="component" value="Chromosome"/>
</dbReference>
<protein>
    <recommendedName>
        <fullName evidence="3">Bacteriophage protein</fullName>
    </recommendedName>
</protein>
<reference evidence="1 2" key="1">
    <citation type="journal article" date="2009" name="BMC Genomics">
        <title>Comparative genomics of the emerging human pathogen Photorhabdus asymbiotica with the insect pathogen Photorhabdus luminescens.</title>
        <authorList>
            <person name="Wilkinson P."/>
            <person name="Waterfield N.R."/>
            <person name="Crossman L."/>
            <person name="Corton C."/>
            <person name="Sanchez-Contreras M."/>
            <person name="Vlisidou I."/>
            <person name="Barron A."/>
            <person name="Bignell A."/>
            <person name="Clark L."/>
            <person name="Ormond D."/>
            <person name="Mayho M."/>
            <person name="Bason N."/>
            <person name="Smith F."/>
            <person name="Simmonds M."/>
            <person name="Churcher C."/>
            <person name="Harris D."/>
            <person name="Thompson N.R."/>
            <person name="Quail M."/>
            <person name="Parkhill J."/>
            <person name="ffrench-Constant R.H."/>
        </authorList>
    </citation>
    <scope>NUCLEOTIDE SEQUENCE [LARGE SCALE GENOMIC DNA]</scope>
    <source>
        <strain evidence="2">ATCC 43949 / 3105-77</strain>
    </source>
</reference>
<name>C7BTY1_PHOAA</name>